<feature type="binding site" evidence="6">
    <location>
        <position position="157"/>
    </location>
    <ligand>
        <name>Fe cation</name>
        <dbReference type="ChEBI" id="CHEBI:24875"/>
        <label>2</label>
    </ligand>
</feature>
<dbReference type="GO" id="GO:0004113">
    <property type="term" value="F:2',3'-cyclic-nucleotide 3'-phosphodiesterase activity"/>
    <property type="evidence" value="ECO:0007669"/>
    <property type="project" value="TreeGrafter"/>
</dbReference>
<dbReference type="PIRSF" id="PIRSF004789">
    <property type="entry name" value="DR1281"/>
    <property type="match status" value="1"/>
</dbReference>
<dbReference type="NCBIfam" id="TIGR00282">
    <property type="entry name" value="TIGR00282 family metallophosphoesterase"/>
    <property type="match status" value="1"/>
</dbReference>
<proteinExistence type="inferred from homology"/>
<evidence type="ECO:0000313" key="7">
    <source>
        <dbReference type="EMBL" id="GBC98860.1"/>
    </source>
</evidence>
<evidence type="ECO:0000256" key="6">
    <source>
        <dbReference type="PIRSR" id="PIRSR004789-51"/>
    </source>
</evidence>
<keyword evidence="3" id="KW-0408">Iron</keyword>
<dbReference type="Pfam" id="PF13277">
    <property type="entry name" value="YmdB"/>
    <property type="match status" value="1"/>
</dbReference>
<dbReference type="PANTHER" id="PTHR36303:SF1">
    <property type="entry name" value="2',3'-CYCLIC-NUCLEOTIDE 2'-PHOSPHODIESTERASE"/>
    <property type="match status" value="1"/>
</dbReference>
<feature type="binding site" evidence="6">
    <location>
        <position position="44"/>
    </location>
    <ligand>
        <name>Fe cation</name>
        <dbReference type="ChEBI" id="CHEBI:24875"/>
        <label>1</label>
    </ligand>
</feature>
<feature type="active site" description="Proton donor" evidence="5">
    <location>
        <position position="72"/>
    </location>
</feature>
<dbReference type="EMBL" id="BEHT01000016">
    <property type="protein sequence ID" value="GBC98860.1"/>
    <property type="molecule type" value="Genomic_DNA"/>
</dbReference>
<keyword evidence="1 6" id="KW-0479">Metal-binding</keyword>
<evidence type="ECO:0000256" key="4">
    <source>
        <dbReference type="ARBA" id="ARBA00061401"/>
    </source>
</evidence>
<protein>
    <recommendedName>
        <fullName evidence="9">2',3'-cyclic-nucleotide 2'-phosphodiesterase</fullName>
    </recommendedName>
</protein>
<comment type="similarity">
    <text evidence="4">Belongs to the YmdB-like family.</text>
</comment>
<feature type="binding site" evidence="6">
    <location>
        <position position="43"/>
    </location>
    <ligand>
        <name>Fe cation</name>
        <dbReference type="ChEBI" id="CHEBI:24875"/>
        <label>1</label>
    </ligand>
</feature>
<feature type="binding site" evidence="6">
    <location>
        <position position="43"/>
    </location>
    <ligand>
        <name>Fe cation</name>
        <dbReference type="ChEBI" id="CHEBI:24875"/>
        <label>2</label>
    </ligand>
</feature>
<accession>A0A2H5XCE2</accession>
<sequence>MAETVRILFVGDVVGRTGRRALAALLPALRKELSPDCVIVNGENAAGGMGITEATAQELFAAGADCITTGNHVWQQKEALQLLTREHRVLRPANFPPDAPGCGWLVLPLKGGKAHIAVINIMGQVFMKPVLDCPFRTLDAVLEQLHPPTPLVVVDFHAEATSEKQAFGFYADGRVTAVLGTHTHVQTADERLLPNGTAFITDVGMVGAINSVIGMRVNEVLYHFTTKLPARFEVATGRAGLCAVLVEADAQTGRAVAIRRIVRESDGQE</sequence>
<dbReference type="AlphaFoldDB" id="A0A2H5XCE2"/>
<dbReference type="PANTHER" id="PTHR36303">
    <property type="entry name" value="2',3'-CYCLIC-NUCLEOTIDE 2'-PHOSPHODIESTERASE"/>
    <property type="match status" value="1"/>
</dbReference>
<evidence type="ECO:0000256" key="3">
    <source>
        <dbReference type="ARBA" id="ARBA00023004"/>
    </source>
</evidence>
<feature type="binding site" evidence="6">
    <location>
        <position position="12"/>
    </location>
    <ligand>
        <name>Fe cation</name>
        <dbReference type="ChEBI" id="CHEBI:24875"/>
        <label>1</label>
    </ligand>
</feature>
<dbReference type="InterPro" id="IPR029052">
    <property type="entry name" value="Metallo-depent_PP-like"/>
</dbReference>
<evidence type="ECO:0008006" key="9">
    <source>
        <dbReference type="Google" id="ProtNLM"/>
    </source>
</evidence>
<name>A0A2H5XCE2_9BACT</name>
<dbReference type="CDD" id="cd07382">
    <property type="entry name" value="MPP_DR1281"/>
    <property type="match status" value="1"/>
</dbReference>
<feature type="binding site" evidence="6">
    <location>
        <position position="182"/>
    </location>
    <ligand>
        <name>Fe cation</name>
        <dbReference type="ChEBI" id="CHEBI:24875"/>
        <label>2</label>
    </ligand>
</feature>
<evidence type="ECO:0000313" key="8">
    <source>
        <dbReference type="Proteomes" id="UP000236173"/>
    </source>
</evidence>
<feature type="binding site" evidence="6">
    <location>
        <position position="71"/>
    </location>
    <ligand>
        <name>Fe cation</name>
        <dbReference type="ChEBI" id="CHEBI:24875"/>
        <label>2</label>
    </ligand>
</feature>
<organism evidence="7 8">
    <name type="scientific">Candidatus Fervidibacter japonicus</name>
    <dbReference type="NCBI Taxonomy" id="2035412"/>
    <lineage>
        <taxon>Bacteria</taxon>
        <taxon>Candidatus Fervidibacterota</taxon>
        <taxon>Candidatus Fervidibacter</taxon>
    </lineage>
</organism>
<keyword evidence="2" id="KW-0378">Hydrolase</keyword>
<dbReference type="InterPro" id="IPR005235">
    <property type="entry name" value="YmdB-like"/>
</dbReference>
<dbReference type="SUPFAM" id="SSF56300">
    <property type="entry name" value="Metallo-dependent phosphatases"/>
    <property type="match status" value="1"/>
</dbReference>
<comment type="caution">
    <text evidence="7">The sequence shown here is derived from an EMBL/GenBank/DDBJ whole genome shotgun (WGS) entry which is preliminary data.</text>
</comment>
<dbReference type="FunFam" id="3.60.21.10:FF:000016">
    <property type="entry name" value="Putative metallophosphoesterase"/>
    <property type="match status" value="1"/>
</dbReference>
<evidence type="ECO:0000256" key="2">
    <source>
        <dbReference type="ARBA" id="ARBA00022801"/>
    </source>
</evidence>
<evidence type="ECO:0000256" key="1">
    <source>
        <dbReference type="ARBA" id="ARBA00022723"/>
    </source>
</evidence>
<gene>
    <name evidence="7" type="ORF">HRbin17_01377</name>
</gene>
<feature type="binding site" evidence="6">
    <location>
        <position position="184"/>
    </location>
    <ligand>
        <name>Fe cation</name>
        <dbReference type="ChEBI" id="CHEBI:24875"/>
        <label>1</label>
    </ligand>
</feature>
<evidence type="ECO:0000256" key="5">
    <source>
        <dbReference type="PIRSR" id="PIRSR004789-50"/>
    </source>
</evidence>
<dbReference type="Gene3D" id="3.60.21.10">
    <property type="match status" value="1"/>
</dbReference>
<reference evidence="8" key="1">
    <citation type="submission" date="2017-09" db="EMBL/GenBank/DDBJ databases">
        <title>Metaegenomics of thermophilic ammonia-oxidizing enrichment culture.</title>
        <authorList>
            <person name="Kato S."/>
            <person name="Suzuki K."/>
        </authorList>
    </citation>
    <scope>NUCLEOTIDE SEQUENCE [LARGE SCALE GENOMIC DNA]</scope>
</reference>
<dbReference type="GO" id="GO:0046872">
    <property type="term" value="F:metal ion binding"/>
    <property type="evidence" value="ECO:0007669"/>
    <property type="project" value="UniProtKB-KW"/>
</dbReference>
<dbReference type="Proteomes" id="UP000236173">
    <property type="component" value="Unassembled WGS sequence"/>
</dbReference>